<dbReference type="PANTHER" id="PTHR30055:SF223">
    <property type="entry name" value="HTH-TYPE TRANSCRIPTIONAL REGULATOR UIDR"/>
    <property type="match status" value="1"/>
</dbReference>
<dbReference type="AlphaFoldDB" id="A0A1M5UJL8"/>
<feature type="DNA-binding region" description="H-T-H motif" evidence="2">
    <location>
        <begin position="44"/>
        <end position="63"/>
    </location>
</feature>
<dbReference type="InterPro" id="IPR009057">
    <property type="entry name" value="Homeodomain-like_sf"/>
</dbReference>
<dbReference type="Pfam" id="PF14246">
    <property type="entry name" value="TetR_C_7"/>
    <property type="match status" value="1"/>
</dbReference>
<dbReference type="Proteomes" id="UP000190675">
    <property type="component" value="Chromosome I"/>
</dbReference>
<evidence type="ECO:0000313" key="5">
    <source>
        <dbReference type="EMBL" id="SHH63088.1"/>
    </source>
</evidence>
<keyword evidence="1 2" id="KW-0238">DNA-binding</keyword>
<reference evidence="5 6" key="1">
    <citation type="submission" date="2016-11" db="EMBL/GenBank/DDBJ databases">
        <authorList>
            <person name="Jaros S."/>
            <person name="Januszkiewicz K."/>
            <person name="Wedrychowicz H."/>
        </authorList>
    </citation>
    <scope>NUCLEOTIDE SEQUENCE [LARGE SCALE GENOMIC DNA]</scope>
    <source>
        <strain evidence="5 6">GAS242</strain>
    </source>
</reference>
<dbReference type="InterPro" id="IPR001647">
    <property type="entry name" value="HTH_TetR"/>
</dbReference>
<sequence length="215" mass="23649">MELRNKIVKRGRGRPQARPDEETRHLIHEAARHEFLESGYGAACMEAVAARAGVSTKTLYRLIPTKAALFEEMVSARLDQFFASVVADVVDSADLASALETMLIDCAGLTLDPEVVGLHRLVIAESDRLPELARAFYKNGVQRVPVALAEWLDAQCKRGKIKLEDPKAAAGMLLGMMISEPQRAAMLQQGRPLSAKAVRERAHTCAQLFLRGCVR</sequence>
<feature type="compositionally biased region" description="Basic residues" evidence="3">
    <location>
        <begin position="1"/>
        <end position="15"/>
    </location>
</feature>
<dbReference type="InterPro" id="IPR036271">
    <property type="entry name" value="Tet_transcr_reg_TetR-rel_C_sf"/>
</dbReference>
<dbReference type="GO" id="GO:0000976">
    <property type="term" value="F:transcription cis-regulatory region binding"/>
    <property type="evidence" value="ECO:0007669"/>
    <property type="project" value="TreeGrafter"/>
</dbReference>
<dbReference type="EMBL" id="LT670818">
    <property type="protein sequence ID" value="SHH63088.1"/>
    <property type="molecule type" value="Genomic_DNA"/>
</dbReference>
<name>A0A1M5UJL8_9BRAD</name>
<accession>A0A1M5UJL8</accession>
<dbReference type="RefSeq" id="WP_079571868.1">
    <property type="nucleotide sequence ID" value="NZ_LT670818.1"/>
</dbReference>
<dbReference type="InterPro" id="IPR039536">
    <property type="entry name" value="TetR_C_Proteobacteria"/>
</dbReference>
<dbReference type="Pfam" id="PF00440">
    <property type="entry name" value="TetR_N"/>
    <property type="match status" value="1"/>
</dbReference>
<gene>
    <name evidence="5" type="ORF">SAMN05444169_8462</name>
</gene>
<feature type="domain" description="HTH tetR-type" evidence="4">
    <location>
        <begin position="21"/>
        <end position="81"/>
    </location>
</feature>
<dbReference type="PROSITE" id="PS50977">
    <property type="entry name" value="HTH_TETR_2"/>
    <property type="match status" value="1"/>
</dbReference>
<dbReference type="PANTHER" id="PTHR30055">
    <property type="entry name" value="HTH-TYPE TRANSCRIPTIONAL REGULATOR RUTR"/>
    <property type="match status" value="1"/>
</dbReference>
<dbReference type="SUPFAM" id="SSF46689">
    <property type="entry name" value="Homeodomain-like"/>
    <property type="match status" value="1"/>
</dbReference>
<feature type="region of interest" description="Disordered" evidence="3">
    <location>
        <begin position="1"/>
        <end position="21"/>
    </location>
</feature>
<evidence type="ECO:0000256" key="2">
    <source>
        <dbReference type="PROSITE-ProRule" id="PRU00335"/>
    </source>
</evidence>
<dbReference type="OrthoDB" id="7584337at2"/>
<proteinExistence type="predicted"/>
<evidence type="ECO:0000256" key="1">
    <source>
        <dbReference type="ARBA" id="ARBA00023125"/>
    </source>
</evidence>
<evidence type="ECO:0000259" key="4">
    <source>
        <dbReference type="PROSITE" id="PS50977"/>
    </source>
</evidence>
<evidence type="ECO:0000313" key="6">
    <source>
        <dbReference type="Proteomes" id="UP000190675"/>
    </source>
</evidence>
<dbReference type="GO" id="GO:0003700">
    <property type="term" value="F:DNA-binding transcription factor activity"/>
    <property type="evidence" value="ECO:0007669"/>
    <property type="project" value="TreeGrafter"/>
</dbReference>
<organism evidence="5 6">
    <name type="scientific">Bradyrhizobium erythrophlei</name>
    <dbReference type="NCBI Taxonomy" id="1437360"/>
    <lineage>
        <taxon>Bacteria</taxon>
        <taxon>Pseudomonadati</taxon>
        <taxon>Pseudomonadota</taxon>
        <taxon>Alphaproteobacteria</taxon>
        <taxon>Hyphomicrobiales</taxon>
        <taxon>Nitrobacteraceae</taxon>
        <taxon>Bradyrhizobium</taxon>
    </lineage>
</organism>
<protein>
    <submittedName>
        <fullName evidence="5">Transcriptional regulator, TetR family</fullName>
    </submittedName>
</protein>
<dbReference type="Gene3D" id="1.10.357.10">
    <property type="entry name" value="Tetracycline Repressor, domain 2"/>
    <property type="match status" value="1"/>
</dbReference>
<evidence type="ECO:0000256" key="3">
    <source>
        <dbReference type="SAM" id="MobiDB-lite"/>
    </source>
</evidence>
<dbReference type="SUPFAM" id="SSF48498">
    <property type="entry name" value="Tetracyclin repressor-like, C-terminal domain"/>
    <property type="match status" value="1"/>
</dbReference>
<dbReference type="PRINTS" id="PR00455">
    <property type="entry name" value="HTHTETR"/>
</dbReference>
<dbReference type="InterPro" id="IPR050109">
    <property type="entry name" value="HTH-type_TetR-like_transc_reg"/>
</dbReference>